<evidence type="ECO:0000313" key="2">
    <source>
        <dbReference type="Proteomes" id="UP000027337"/>
    </source>
</evidence>
<gene>
    <name evidence="1" type="ORF">PM02_06645</name>
</gene>
<sequence length="121" mass="12982">MIAIEELAPQTLRLHLTGNIAATDLDVLEARLDPYLADEGSVNAVIELSEPSQMDCPTAENAVSQRLLAQLDKLGRVAIVGGQDALPDFVQALDAIMPPGQLGHFDLSEWQTAQHFASGPH</sequence>
<protein>
    <recommendedName>
        <fullName evidence="3">STAS/SEC14 domain-containing protein</fullName>
    </recommendedName>
</protein>
<dbReference type="STRING" id="83219.PM02_06645"/>
<dbReference type="InterPro" id="IPR021866">
    <property type="entry name" value="SpoIIAA-like"/>
</dbReference>
<evidence type="ECO:0008006" key="3">
    <source>
        <dbReference type="Google" id="ProtNLM"/>
    </source>
</evidence>
<dbReference type="InterPro" id="IPR038396">
    <property type="entry name" value="SpoIIAA-like_sf"/>
</dbReference>
<dbReference type="SUPFAM" id="SSF52091">
    <property type="entry name" value="SpoIIaa-like"/>
    <property type="match status" value="1"/>
</dbReference>
<dbReference type="RefSeq" id="WP_037906477.1">
    <property type="nucleotide sequence ID" value="NZ_JEMU01000004.1"/>
</dbReference>
<dbReference type="InterPro" id="IPR036513">
    <property type="entry name" value="STAS_dom_sf"/>
</dbReference>
<reference evidence="1 2" key="1">
    <citation type="journal article" date="2014" name="Genome Announc.">
        <title>Draft Genome Sequences of Two Isolates of the Roseobacter Group, Sulfitobacter sp. Strains 3SOLIMAR09 and 1FIGIMAR09, from Harbors of Mallorca Island (Mediterranean Sea).</title>
        <authorList>
            <person name="Mas-Llado M."/>
            <person name="Pina-Villalonga J.M."/>
            <person name="Brunet-Galmes I."/>
            <person name="Nogales B."/>
            <person name="Bosch R."/>
        </authorList>
    </citation>
    <scope>NUCLEOTIDE SEQUENCE [LARGE SCALE GENOMIC DNA]</scope>
    <source>
        <strain evidence="1 2">1FIGIMAR09</strain>
    </source>
</reference>
<name>A0A061SQN0_9RHOB</name>
<comment type="caution">
    <text evidence="1">The sequence shown here is derived from an EMBL/GenBank/DDBJ whole genome shotgun (WGS) entry which is preliminary data.</text>
</comment>
<evidence type="ECO:0000313" key="1">
    <source>
        <dbReference type="EMBL" id="KAJ04021.1"/>
    </source>
</evidence>
<dbReference type="Pfam" id="PF11964">
    <property type="entry name" value="SpoIIAA-like"/>
    <property type="match status" value="1"/>
</dbReference>
<dbReference type="Gene3D" id="3.40.50.10600">
    <property type="entry name" value="SpoIIaa-like domains"/>
    <property type="match status" value="1"/>
</dbReference>
<organism evidence="1 2">
    <name type="scientific">Sulfitobacter mediterraneus</name>
    <dbReference type="NCBI Taxonomy" id="83219"/>
    <lineage>
        <taxon>Bacteria</taxon>
        <taxon>Pseudomonadati</taxon>
        <taxon>Pseudomonadota</taxon>
        <taxon>Alphaproteobacteria</taxon>
        <taxon>Rhodobacterales</taxon>
        <taxon>Roseobacteraceae</taxon>
        <taxon>Sulfitobacter</taxon>
    </lineage>
</organism>
<dbReference type="AlphaFoldDB" id="A0A061SQN0"/>
<accession>A0A061SQN0</accession>
<dbReference type="Proteomes" id="UP000027337">
    <property type="component" value="Unassembled WGS sequence"/>
</dbReference>
<keyword evidence="2" id="KW-1185">Reference proteome</keyword>
<proteinExistence type="predicted"/>
<dbReference type="EMBL" id="JEMU01000004">
    <property type="protein sequence ID" value="KAJ04021.1"/>
    <property type="molecule type" value="Genomic_DNA"/>
</dbReference>